<evidence type="ECO:0000256" key="6">
    <source>
        <dbReference type="SAM" id="Phobius"/>
    </source>
</evidence>
<evidence type="ECO:0000256" key="5">
    <source>
        <dbReference type="ARBA" id="ARBA00023136"/>
    </source>
</evidence>
<evidence type="ECO:0000256" key="2">
    <source>
        <dbReference type="ARBA" id="ARBA00022448"/>
    </source>
</evidence>
<dbReference type="Pfam" id="PF03092">
    <property type="entry name" value="BT1"/>
    <property type="match status" value="1"/>
</dbReference>
<dbReference type="Proteomes" id="UP000054560">
    <property type="component" value="Unassembled WGS sequence"/>
</dbReference>
<keyword evidence="3 6" id="KW-0812">Transmembrane</keyword>
<dbReference type="GO" id="GO:0016020">
    <property type="term" value="C:membrane"/>
    <property type="evidence" value="ECO:0007669"/>
    <property type="project" value="UniProtKB-SubCell"/>
</dbReference>
<feature type="transmembrane region" description="Helical" evidence="6">
    <location>
        <begin position="31"/>
        <end position="54"/>
    </location>
</feature>
<sequence length="103" mass="11029">SFGTSLATAIGGSMVGVFGIQTVVPCDFDNLALMVLCLNVLLPLCSIPFTFLLIPNLRMTDSFEEHLKNKQKTETDDISTVSMSESVLSAADIDESKANLTKG</sequence>
<proteinExistence type="predicted"/>
<organism evidence="7 8">
    <name type="scientific">Sphaeroforma arctica JP610</name>
    <dbReference type="NCBI Taxonomy" id="667725"/>
    <lineage>
        <taxon>Eukaryota</taxon>
        <taxon>Ichthyosporea</taxon>
        <taxon>Ichthyophonida</taxon>
        <taxon>Sphaeroforma</taxon>
    </lineage>
</organism>
<dbReference type="AlphaFoldDB" id="A0A0L0FFB7"/>
<evidence type="ECO:0000256" key="4">
    <source>
        <dbReference type="ARBA" id="ARBA00022989"/>
    </source>
</evidence>
<keyword evidence="5 6" id="KW-0472">Membrane</keyword>
<comment type="subcellular location">
    <subcellularLocation>
        <location evidence="1">Membrane</location>
        <topology evidence="1">Multi-pass membrane protein</topology>
    </subcellularLocation>
</comment>
<evidence type="ECO:0000256" key="3">
    <source>
        <dbReference type="ARBA" id="ARBA00022692"/>
    </source>
</evidence>
<evidence type="ECO:0000313" key="7">
    <source>
        <dbReference type="EMBL" id="KNC75151.1"/>
    </source>
</evidence>
<dbReference type="RefSeq" id="XP_014149053.1">
    <property type="nucleotide sequence ID" value="XM_014293578.1"/>
</dbReference>
<dbReference type="EMBL" id="KQ243815">
    <property type="protein sequence ID" value="KNC75151.1"/>
    <property type="molecule type" value="Genomic_DNA"/>
</dbReference>
<reference evidence="7 8" key="1">
    <citation type="submission" date="2011-02" db="EMBL/GenBank/DDBJ databases">
        <title>The Genome Sequence of Sphaeroforma arctica JP610.</title>
        <authorList>
            <consortium name="The Broad Institute Genome Sequencing Platform"/>
            <person name="Russ C."/>
            <person name="Cuomo C."/>
            <person name="Young S.K."/>
            <person name="Zeng Q."/>
            <person name="Gargeya S."/>
            <person name="Alvarado L."/>
            <person name="Berlin A."/>
            <person name="Chapman S.B."/>
            <person name="Chen Z."/>
            <person name="Freedman E."/>
            <person name="Gellesch M."/>
            <person name="Goldberg J."/>
            <person name="Griggs A."/>
            <person name="Gujja S."/>
            <person name="Heilman E."/>
            <person name="Heiman D."/>
            <person name="Howarth C."/>
            <person name="Mehta T."/>
            <person name="Neiman D."/>
            <person name="Pearson M."/>
            <person name="Roberts A."/>
            <person name="Saif S."/>
            <person name="Shea T."/>
            <person name="Shenoy N."/>
            <person name="Sisk P."/>
            <person name="Stolte C."/>
            <person name="Sykes S."/>
            <person name="White J."/>
            <person name="Yandava C."/>
            <person name="Burger G."/>
            <person name="Gray M.W."/>
            <person name="Holland P.W.H."/>
            <person name="King N."/>
            <person name="Lang F.B.F."/>
            <person name="Roger A.J."/>
            <person name="Ruiz-Trillo I."/>
            <person name="Haas B."/>
            <person name="Nusbaum C."/>
            <person name="Birren B."/>
        </authorList>
    </citation>
    <scope>NUCLEOTIDE SEQUENCE [LARGE SCALE GENOMIC DNA]</scope>
    <source>
        <strain evidence="7 8">JP610</strain>
    </source>
</reference>
<keyword evidence="8" id="KW-1185">Reference proteome</keyword>
<keyword evidence="4 6" id="KW-1133">Transmembrane helix</keyword>
<accession>A0A0L0FFB7</accession>
<dbReference type="GeneID" id="25912821"/>
<feature type="non-terminal residue" evidence="7">
    <location>
        <position position="1"/>
    </location>
</feature>
<evidence type="ECO:0000256" key="1">
    <source>
        <dbReference type="ARBA" id="ARBA00004141"/>
    </source>
</evidence>
<name>A0A0L0FFB7_9EUKA</name>
<keyword evidence="2" id="KW-0813">Transport</keyword>
<protein>
    <submittedName>
        <fullName evidence="7">Uncharacterized protein</fullName>
    </submittedName>
</protein>
<dbReference type="InterPro" id="IPR039309">
    <property type="entry name" value="BT1"/>
</dbReference>
<evidence type="ECO:0000313" key="8">
    <source>
        <dbReference type="Proteomes" id="UP000054560"/>
    </source>
</evidence>
<gene>
    <name evidence="7" type="ORF">SARC_12317</name>
</gene>